<feature type="domain" description="4Fe-4S ferredoxin-type" evidence="10">
    <location>
        <begin position="397"/>
        <end position="428"/>
    </location>
</feature>
<evidence type="ECO:0000256" key="8">
    <source>
        <dbReference type="HAMAP-Rule" id="MF_00461"/>
    </source>
</evidence>
<dbReference type="Gene3D" id="3.40.50.11540">
    <property type="entry name" value="NADH-ubiquinone oxidoreductase 51kDa subunit"/>
    <property type="match status" value="1"/>
</dbReference>
<dbReference type="InterPro" id="IPR017896">
    <property type="entry name" value="4Fe4S_Fe-S-bd"/>
</dbReference>
<evidence type="ECO:0000256" key="9">
    <source>
        <dbReference type="SAM" id="MobiDB-lite"/>
    </source>
</evidence>
<keyword evidence="8" id="KW-0472">Membrane</keyword>
<reference evidence="11 12" key="2">
    <citation type="submission" date="2019-09" db="EMBL/GenBank/DDBJ databases">
        <title>Complete Genome Sequence and Methylome Analysis of free living Spirochaetas.</title>
        <authorList>
            <person name="Leshcheva N."/>
            <person name="Mikheeva N."/>
        </authorList>
    </citation>
    <scope>NUCLEOTIDE SEQUENCE [LARGE SCALE GENOMIC DNA]</scope>
    <source>
        <strain evidence="11 12">P</strain>
    </source>
</reference>
<evidence type="ECO:0000256" key="2">
    <source>
        <dbReference type="ARBA" id="ARBA00022485"/>
    </source>
</evidence>
<protein>
    <recommendedName>
        <fullName evidence="8">Ion-translocating oxidoreductase complex subunit C</fullName>
        <ecNumber evidence="8">7.-.-.-</ecNumber>
    </recommendedName>
    <alternativeName>
        <fullName evidence="8">Rnf electron transport complex subunit C</fullName>
    </alternativeName>
</protein>
<keyword evidence="6 8" id="KW-0408">Iron</keyword>
<keyword evidence="8" id="KW-1003">Cell membrane</keyword>
<organism evidence="11 12">
    <name type="scientific">Thiospirochaeta perfilievii</name>
    <dbReference type="NCBI Taxonomy" id="252967"/>
    <lineage>
        <taxon>Bacteria</taxon>
        <taxon>Pseudomonadati</taxon>
        <taxon>Spirochaetota</taxon>
        <taxon>Spirochaetia</taxon>
        <taxon>Spirochaetales</taxon>
        <taxon>Spirochaetaceae</taxon>
        <taxon>Thiospirochaeta</taxon>
    </lineage>
</organism>
<dbReference type="GO" id="GO:0046872">
    <property type="term" value="F:metal ion binding"/>
    <property type="evidence" value="ECO:0007669"/>
    <property type="project" value="UniProtKB-KW"/>
</dbReference>
<dbReference type="SUPFAM" id="SSF46548">
    <property type="entry name" value="alpha-helical ferredoxin"/>
    <property type="match status" value="1"/>
</dbReference>
<keyword evidence="8" id="KW-1278">Translocase</keyword>
<dbReference type="HAMAP" id="MF_00461">
    <property type="entry name" value="RsxC_RnfC"/>
    <property type="match status" value="1"/>
</dbReference>
<name>A0A5C1QAI0_9SPIO</name>
<feature type="binding site" evidence="8">
    <location>
        <position position="418"/>
    </location>
    <ligand>
        <name>[4Fe-4S] cluster</name>
        <dbReference type="ChEBI" id="CHEBI:49883"/>
        <label>1</label>
    </ligand>
</feature>
<accession>A0A5C1QAI0</accession>
<dbReference type="Pfam" id="PF13375">
    <property type="entry name" value="RnfC_N"/>
    <property type="match status" value="1"/>
</dbReference>
<feature type="binding site" evidence="8">
    <location>
        <position position="375"/>
    </location>
    <ligand>
        <name>[4Fe-4S] cluster</name>
        <dbReference type="ChEBI" id="CHEBI:49883"/>
        <label>1</label>
    </ligand>
</feature>
<dbReference type="GO" id="GO:0009055">
    <property type="term" value="F:electron transfer activity"/>
    <property type="evidence" value="ECO:0007669"/>
    <property type="project" value="InterPro"/>
</dbReference>
<evidence type="ECO:0000256" key="7">
    <source>
        <dbReference type="ARBA" id="ARBA00023014"/>
    </source>
</evidence>
<keyword evidence="4 8" id="KW-0677">Repeat</keyword>
<keyword evidence="5 8" id="KW-0249">Electron transport</keyword>
<dbReference type="Gene3D" id="3.10.20.600">
    <property type="match status" value="1"/>
</dbReference>
<feature type="domain" description="4Fe-4S ferredoxin-type" evidence="10">
    <location>
        <begin position="357"/>
        <end position="389"/>
    </location>
</feature>
<dbReference type="Pfam" id="PF12838">
    <property type="entry name" value="Fer4_7"/>
    <property type="match status" value="1"/>
</dbReference>
<dbReference type="RefSeq" id="WP_149567064.1">
    <property type="nucleotide sequence ID" value="NZ_CP035807.1"/>
</dbReference>
<evidence type="ECO:0000313" key="12">
    <source>
        <dbReference type="Proteomes" id="UP000323824"/>
    </source>
</evidence>
<dbReference type="InterPro" id="IPR017900">
    <property type="entry name" value="4Fe4S_Fe_S_CS"/>
</dbReference>
<dbReference type="SUPFAM" id="SSF142019">
    <property type="entry name" value="Nqo1 FMN-binding domain-like"/>
    <property type="match status" value="1"/>
</dbReference>
<dbReference type="PANTHER" id="PTHR43034">
    <property type="entry name" value="ION-TRANSLOCATING OXIDOREDUCTASE COMPLEX SUBUNIT C"/>
    <property type="match status" value="1"/>
</dbReference>
<dbReference type="InterPro" id="IPR026902">
    <property type="entry name" value="RnfC_N"/>
</dbReference>
<feature type="region of interest" description="Disordered" evidence="9">
    <location>
        <begin position="1"/>
        <end position="22"/>
    </location>
</feature>
<comment type="similarity">
    <text evidence="8">Belongs to the 4Fe4S bacterial-type ferredoxin family. RnfC subfamily.</text>
</comment>
<dbReference type="Pfam" id="PF01512">
    <property type="entry name" value="Complex1_51K"/>
    <property type="match status" value="1"/>
</dbReference>
<keyword evidence="3 8" id="KW-0479">Metal-binding</keyword>
<keyword evidence="12" id="KW-1185">Reference proteome</keyword>
<dbReference type="Proteomes" id="UP000323824">
    <property type="component" value="Chromosome"/>
</dbReference>
<dbReference type="EC" id="7.-.-.-" evidence="8"/>
<dbReference type="AlphaFoldDB" id="A0A5C1QAI0"/>
<keyword evidence="7 8" id="KW-0411">Iron-sulfur</keyword>
<comment type="function">
    <text evidence="8">Part of a membrane-bound complex that couples electron transfer with translocation of ions across the membrane.</text>
</comment>
<dbReference type="GO" id="GO:0022900">
    <property type="term" value="P:electron transport chain"/>
    <property type="evidence" value="ECO:0007669"/>
    <property type="project" value="UniProtKB-UniRule"/>
</dbReference>
<dbReference type="GO" id="GO:0005886">
    <property type="term" value="C:plasma membrane"/>
    <property type="evidence" value="ECO:0007669"/>
    <property type="project" value="UniProtKB-SubCell"/>
</dbReference>
<dbReference type="InterPro" id="IPR019554">
    <property type="entry name" value="Soluble_ligand-bd"/>
</dbReference>
<dbReference type="InterPro" id="IPR037225">
    <property type="entry name" value="Nuo51_FMN-bd_sf"/>
</dbReference>
<feature type="binding site" evidence="8">
    <location>
        <position position="372"/>
    </location>
    <ligand>
        <name>[4Fe-4S] cluster</name>
        <dbReference type="ChEBI" id="CHEBI:49883"/>
        <label>1</label>
    </ligand>
</feature>
<feature type="binding site" evidence="8">
    <location>
        <position position="414"/>
    </location>
    <ligand>
        <name>[4Fe-4S] cluster</name>
        <dbReference type="ChEBI" id="CHEBI:49883"/>
        <label>2</label>
    </ligand>
</feature>
<dbReference type="OrthoDB" id="9767754at2"/>
<gene>
    <name evidence="11" type="primary">rsxC</name>
    <name evidence="8" type="synonym">rnfC</name>
    <name evidence="11" type="ORF">EW093_03520</name>
</gene>
<dbReference type="GO" id="GO:0051539">
    <property type="term" value="F:4 iron, 4 sulfur cluster binding"/>
    <property type="evidence" value="ECO:0007669"/>
    <property type="project" value="UniProtKB-KW"/>
</dbReference>
<feature type="binding site" evidence="8">
    <location>
        <position position="379"/>
    </location>
    <ligand>
        <name>[4Fe-4S] cluster</name>
        <dbReference type="ChEBI" id="CHEBI:49883"/>
        <label>2</label>
    </ligand>
</feature>
<evidence type="ECO:0000256" key="3">
    <source>
        <dbReference type="ARBA" id="ARBA00022723"/>
    </source>
</evidence>
<dbReference type="Gene3D" id="3.30.70.20">
    <property type="match status" value="1"/>
</dbReference>
<proteinExistence type="inferred from homology"/>
<dbReference type="PROSITE" id="PS51379">
    <property type="entry name" value="4FE4S_FER_2"/>
    <property type="match status" value="2"/>
</dbReference>
<dbReference type="NCBIfam" id="NF003454">
    <property type="entry name" value="PRK05035.1"/>
    <property type="match status" value="1"/>
</dbReference>
<feature type="binding site" evidence="8">
    <location>
        <position position="369"/>
    </location>
    <ligand>
        <name>[4Fe-4S] cluster</name>
        <dbReference type="ChEBI" id="CHEBI:49883"/>
        <label>1</label>
    </ligand>
</feature>
<comment type="subcellular location">
    <subcellularLocation>
        <location evidence="8">Cell membrane</location>
        <topology evidence="8">Peripheral membrane protein</topology>
    </subcellularLocation>
</comment>
<keyword evidence="2 8" id="KW-0004">4Fe-4S</keyword>
<dbReference type="NCBIfam" id="TIGR01945">
    <property type="entry name" value="rnfC"/>
    <property type="match status" value="1"/>
</dbReference>
<dbReference type="EMBL" id="CP035807">
    <property type="protein sequence ID" value="QEN03806.1"/>
    <property type="molecule type" value="Genomic_DNA"/>
</dbReference>
<evidence type="ECO:0000256" key="4">
    <source>
        <dbReference type="ARBA" id="ARBA00022737"/>
    </source>
</evidence>
<evidence type="ECO:0000256" key="6">
    <source>
        <dbReference type="ARBA" id="ARBA00023004"/>
    </source>
</evidence>
<feature type="binding site" evidence="8">
    <location>
        <position position="408"/>
    </location>
    <ligand>
        <name>[4Fe-4S] cluster</name>
        <dbReference type="ChEBI" id="CHEBI:49883"/>
        <label>2</label>
    </ligand>
</feature>
<feature type="binding site" evidence="8">
    <location>
        <position position="411"/>
    </location>
    <ligand>
        <name>[4Fe-4S] cluster</name>
        <dbReference type="ChEBI" id="CHEBI:49883"/>
        <label>2</label>
    </ligand>
</feature>
<dbReference type="InterPro" id="IPR011538">
    <property type="entry name" value="Nuo51_FMN-bd"/>
</dbReference>
<evidence type="ECO:0000256" key="5">
    <source>
        <dbReference type="ARBA" id="ARBA00022982"/>
    </source>
</evidence>
<dbReference type="PROSITE" id="PS00198">
    <property type="entry name" value="4FE4S_FER_1"/>
    <property type="match status" value="2"/>
</dbReference>
<evidence type="ECO:0000256" key="1">
    <source>
        <dbReference type="ARBA" id="ARBA00022448"/>
    </source>
</evidence>
<dbReference type="PANTHER" id="PTHR43034:SF2">
    <property type="entry name" value="ION-TRANSLOCATING OXIDOREDUCTASE COMPLEX SUBUNIT C"/>
    <property type="match status" value="1"/>
</dbReference>
<reference evidence="11 12" key="1">
    <citation type="submission" date="2019-02" db="EMBL/GenBank/DDBJ databases">
        <authorList>
            <person name="Fomenkov A."/>
            <person name="Dubinina G."/>
            <person name="Grabovich M."/>
            <person name="Vincze T."/>
            <person name="Roberts R.J."/>
        </authorList>
    </citation>
    <scope>NUCLEOTIDE SEQUENCE [LARGE SCALE GENOMIC DNA]</scope>
    <source>
        <strain evidence="11 12">P</strain>
    </source>
</reference>
<sequence>MKLKSFPKGGIHPPHRKNSMYSKDDLNATIPSIAIIPLSQHIGAPAKCVVKVGDIVKEEDLIGESVGFVSANIHTPIPGEVIEIKDVYLPSGRVSPAVVIETKGEFTRLGKPLEVSSWEGLDKSELVDIIKRQGIVGLGGATFPTHVKLTLPEGVELEHLIINAAECEPYLSSDHVLMLEYSKEITTGLKILKKILDPKNIYVGMEVNKKDAGELLTNTFKEESLDASVVLLKNKYPQGAEKNLVRAIIGKEIPSGKLPLSVGVINLNVSTVYAIYEAVCLNRPLVERFVTIAGGAVKKPGVYRVRVGSTAKSLIEECGGLIEEPSKVIFGGPMMGFTVFDLDVPITKGTSGILALTKKEVNAAKTTNCLKCGRCVDGCPMGLLPSKLYKLIDHNKYDEALDEGLNDCVECGSCAYNCPAHLFLVQQFRSGKSIVRRSKGAK</sequence>
<evidence type="ECO:0000313" key="11">
    <source>
        <dbReference type="EMBL" id="QEN03806.1"/>
    </source>
</evidence>
<comment type="cofactor">
    <cofactor evidence="8">
        <name>[4Fe-4S] cluster</name>
        <dbReference type="ChEBI" id="CHEBI:49883"/>
    </cofactor>
    <text evidence="8">Binds 2 [4Fe-4S] clusters per subunit.</text>
</comment>
<evidence type="ECO:0000259" key="10">
    <source>
        <dbReference type="PROSITE" id="PS51379"/>
    </source>
</evidence>
<keyword evidence="1 8" id="KW-0813">Transport</keyword>
<dbReference type="KEGG" id="sper:EW093_03520"/>
<dbReference type="Pfam" id="PF10531">
    <property type="entry name" value="SLBB"/>
    <property type="match status" value="1"/>
</dbReference>
<dbReference type="InterPro" id="IPR010208">
    <property type="entry name" value="Ion_transpt_RnfC/RsxC"/>
</dbReference>
<comment type="subunit">
    <text evidence="8">The complex is composed of six subunits: RnfA, RnfB, RnfC, RnfD, RnfE and RnfG.</text>
</comment>